<dbReference type="AlphaFoldDB" id="W3X3V0"/>
<dbReference type="InParanoid" id="W3X3V0"/>
<organism evidence="2 3">
    <name type="scientific">Pestalotiopsis fici (strain W106-1 / CGMCC3.15140)</name>
    <dbReference type="NCBI Taxonomy" id="1229662"/>
    <lineage>
        <taxon>Eukaryota</taxon>
        <taxon>Fungi</taxon>
        <taxon>Dikarya</taxon>
        <taxon>Ascomycota</taxon>
        <taxon>Pezizomycotina</taxon>
        <taxon>Sordariomycetes</taxon>
        <taxon>Xylariomycetidae</taxon>
        <taxon>Amphisphaeriales</taxon>
        <taxon>Sporocadaceae</taxon>
        <taxon>Pestalotiopsis</taxon>
    </lineage>
</organism>
<protein>
    <submittedName>
        <fullName evidence="2">Uncharacterized protein</fullName>
    </submittedName>
</protein>
<dbReference type="HOGENOM" id="CLU_1611366_0_0_1"/>
<accession>W3X3V0</accession>
<feature type="region of interest" description="Disordered" evidence="1">
    <location>
        <begin position="1"/>
        <end position="32"/>
    </location>
</feature>
<evidence type="ECO:0000256" key="1">
    <source>
        <dbReference type="SAM" id="MobiDB-lite"/>
    </source>
</evidence>
<proteinExistence type="predicted"/>
<evidence type="ECO:0000313" key="3">
    <source>
        <dbReference type="Proteomes" id="UP000030651"/>
    </source>
</evidence>
<keyword evidence="3" id="KW-1185">Reference proteome</keyword>
<dbReference type="KEGG" id="pfy:PFICI_08213"/>
<dbReference type="Proteomes" id="UP000030651">
    <property type="component" value="Unassembled WGS sequence"/>
</dbReference>
<gene>
    <name evidence="2" type="ORF">PFICI_08213</name>
</gene>
<dbReference type="GeneID" id="19273226"/>
<feature type="region of interest" description="Disordered" evidence="1">
    <location>
        <begin position="46"/>
        <end position="73"/>
    </location>
</feature>
<name>W3X3V0_PESFW</name>
<dbReference type="RefSeq" id="XP_007834985.1">
    <property type="nucleotide sequence ID" value="XM_007836794.1"/>
</dbReference>
<dbReference type="EMBL" id="KI912113">
    <property type="protein sequence ID" value="ETS80684.1"/>
    <property type="molecule type" value="Genomic_DNA"/>
</dbReference>
<evidence type="ECO:0000313" key="2">
    <source>
        <dbReference type="EMBL" id="ETS80684.1"/>
    </source>
</evidence>
<sequence length="165" mass="18774">MASNQPESENDEWVMVPNDIESSQEKSVPDDGEWVDLMADFKKLITSESSDGSGMARGTTTSEEPPQPPTDALMSDEEYFNIIHSLWRDISTSHGTELLDRFSYDMNIFHMFRYAWLCRYTETLPSSASSASASHPHSNSVPSIDVALRSPLYHLKIPFSFWRKF</sequence>
<reference evidence="3" key="1">
    <citation type="journal article" date="2015" name="BMC Genomics">
        <title>Genomic and transcriptomic analysis of the endophytic fungus Pestalotiopsis fici reveals its lifestyle and high potential for synthesis of natural products.</title>
        <authorList>
            <person name="Wang X."/>
            <person name="Zhang X."/>
            <person name="Liu L."/>
            <person name="Xiang M."/>
            <person name="Wang W."/>
            <person name="Sun X."/>
            <person name="Che Y."/>
            <person name="Guo L."/>
            <person name="Liu G."/>
            <person name="Guo L."/>
            <person name="Wang C."/>
            <person name="Yin W.B."/>
            <person name="Stadler M."/>
            <person name="Zhang X."/>
            <person name="Liu X."/>
        </authorList>
    </citation>
    <scope>NUCLEOTIDE SEQUENCE [LARGE SCALE GENOMIC DNA]</scope>
    <source>
        <strain evidence="3">W106-1 / CGMCC3.15140</strain>
    </source>
</reference>